<evidence type="ECO:0000313" key="2">
    <source>
        <dbReference type="Proteomes" id="UP000743370"/>
    </source>
</evidence>
<dbReference type="Proteomes" id="UP000743370">
    <property type="component" value="Unassembled WGS sequence"/>
</dbReference>
<accession>A0A8T0KCZ6</accession>
<protein>
    <submittedName>
        <fullName evidence="1">Uncharacterized protein</fullName>
    </submittedName>
</protein>
<sequence length="95" mass="11523">MSMSNASTFSREHFSATRHYWYDDVRLKIHVNMQPLRFRSKWEDYEILNYCFLIVSSSNQTTMAHVMVTHYCSYSCSECTIKLFRFRRHNHMPTN</sequence>
<evidence type="ECO:0000313" key="1">
    <source>
        <dbReference type="EMBL" id="KAG2397710.1"/>
    </source>
</evidence>
<name>A0A8T0KCZ6_PHAAN</name>
<dbReference type="EMBL" id="JABFOF010000005">
    <property type="protein sequence ID" value="KAG2397710.1"/>
    <property type="molecule type" value="Genomic_DNA"/>
</dbReference>
<gene>
    <name evidence="1" type="ORF">HKW66_Vig0140540</name>
</gene>
<proteinExistence type="predicted"/>
<reference evidence="1 2" key="1">
    <citation type="submission" date="2020-05" db="EMBL/GenBank/DDBJ databases">
        <title>Vigna angularis (adzuki bean) Var. LongXiaoDou No. 4 denovo assembly.</title>
        <authorList>
            <person name="Xiang H."/>
        </authorList>
    </citation>
    <scope>NUCLEOTIDE SEQUENCE [LARGE SCALE GENOMIC DNA]</scope>
    <source>
        <tissue evidence="1">Leaf</tissue>
    </source>
</reference>
<comment type="caution">
    <text evidence="1">The sequence shown here is derived from an EMBL/GenBank/DDBJ whole genome shotgun (WGS) entry which is preliminary data.</text>
</comment>
<dbReference type="AlphaFoldDB" id="A0A8T0KCZ6"/>
<organism evidence="1 2">
    <name type="scientific">Phaseolus angularis</name>
    <name type="common">Azuki bean</name>
    <name type="synonym">Vigna angularis</name>
    <dbReference type="NCBI Taxonomy" id="3914"/>
    <lineage>
        <taxon>Eukaryota</taxon>
        <taxon>Viridiplantae</taxon>
        <taxon>Streptophyta</taxon>
        <taxon>Embryophyta</taxon>
        <taxon>Tracheophyta</taxon>
        <taxon>Spermatophyta</taxon>
        <taxon>Magnoliopsida</taxon>
        <taxon>eudicotyledons</taxon>
        <taxon>Gunneridae</taxon>
        <taxon>Pentapetalae</taxon>
        <taxon>rosids</taxon>
        <taxon>fabids</taxon>
        <taxon>Fabales</taxon>
        <taxon>Fabaceae</taxon>
        <taxon>Papilionoideae</taxon>
        <taxon>50 kb inversion clade</taxon>
        <taxon>NPAAA clade</taxon>
        <taxon>indigoferoid/millettioid clade</taxon>
        <taxon>Phaseoleae</taxon>
        <taxon>Vigna</taxon>
    </lineage>
</organism>